<dbReference type="AlphaFoldDB" id="A0A926HPN2"/>
<keyword evidence="2" id="KW-0413">Isomerase</keyword>
<evidence type="ECO:0000259" key="1">
    <source>
        <dbReference type="Pfam" id="PF01261"/>
    </source>
</evidence>
<evidence type="ECO:0000313" key="2">
    <source>
        <dbReference type="EMBL" id="MBC8531393.1"/>
    </source>
</evidence>
<keyword evidence="3" id="KW-1185">Reference proteome</keyword>
<comment type="caution">
    <text evidence="2">The sequence shown here is derived from an EMBL/GenBank/DDBJ whole genome shotgun (WGS) entry which is preliminary data.</text>
</comment>
<dbReference type="InterPro" id="IPR050312">
    <property type="entry name" value="IolE/XylAMocC-like"/>
</dbReference>
<dbReference type="PANTHER" id="PTHR12110:SF21">
    <property type="entry name" value="XYLOSE ISOMERASE-LIKE TIM BARREL DOMAIN-CONTAINING PROTEIN"/>
    <property type="match status" value="1"/>
</dbReference>
<reference evidence="2" key="1">
    <citation type="submission" date="2020-08" db="EMBL/GenBank/DDBJ databases">
        <title>Genome public.</title>
        <authorList>
            <person name="Liu C."/>
            <person name="Sun Q."/>
        </authorList>
    </citation>
    <scope>NUCLEOTIDE SEQUENCE</scope>
    <source>
        <strain evidence="2">NSJ-53</strain>
    </source>
</reference>
<dbReference type="Pfam" id="PF01261">
    <property type="entry name" value="AP_endonuc_2"/>
    <property type="match status" value="1"/>
</dbReference>
<protein>
    <submittedName>
        <fullName evidence="2">Sugar phosphate isomerase/epimerase</fullName>
    </submittedName>
</protein>
<dbReference type="Gene3D" id="3.20.20.150">
    <property type="entry name" value="Divalent-metal-dependent TIM barrel enzymes"/>
    <property type="match status" value="1"/>
</dbReference>
<dbReference type="SUPFAM" id="SSF51658">
    <property type="entry name" value="Xylose isomerase-like"/>
    <property type="match status" value="1"/>
</dbReference>
<evidence type="ECO:0000313" key="3">
    <source>
        <dbReference type="Proteomes" id="UP000623172"/>
    </source>
</evidence>
<organism evidence="2 3">
    <name type="scientific">Gehongia tenuis</name>
    <dbReference type="NCBI Taxonomy" id="2763655"/>
    <lineage>
        <taxon>Bacteria</taxon>
        <taxon>Bacillati</taxon>
        <taxon>Bacillota</taxon>
        <taxon>Clostridia</taxon>
        <taxon>Christensenellales</taxon>
        <taxon>Christensenellaceae</taxon>
        <taxon>Gehongia</taxon>
    </lineage>
</organism>
<accession>A0A926HPN2</accession>
<dbReference type="Proteomes" id="UP000623172">
    <property type="component" value="Unassembled WGS sequence"/>
</dbReference>
<feature type="domain" description="Xylose isomerase-like TIM barrel" evidence="1">
    <location>
        <begin position="19"/>
        <end position="254"/>
    </location>
</feature>
<dbReference type="EMBL" id="JACRSR010000001">
    <property type="protein sequence ID" value="MBC8531393.1"/>
    <property type="molecule type" value="Genomic_DNA"/>
</dbReference>
<proteinExistence type="predicted"/>
<sequence length="258" mass="29909">MEAGMPTLIEQPELEACCRLCRELGLCFVELNMNMPEYQLDRLDGDELRAMAKKYGVYFTLHLDENLNVCDFNPWVAEAYQRTALEALKLAEQCAMPIVNMHLNPGVYFTLPDGRVYLFEQYRERYLMELQNFRDRVGLQRDVLLAVENTDGFAAHEREGMDRLLQSPTFGLTWDIGHDAAAGGADRPFILDRRDRLRHMHIHDAKGGKNHLALGEGELHLEEHLKWAEQLQCRCVLETKTVEGLRSSVDYLRKRQWI</sequence>
<gene>
    <name evidence="2" type="ORF">H8696_05965</name>
</gene>
<dbReference type="InterPro" id="IPR013022">
    <property type="entry name" value="Xyl_isomerase-like_TIM-brl"/>
</dbReference>
<dbReference type="GO" id="GO:0016853">
    <property type="term" value="F:isomerase activity"/>
    <property type="evidence" value="ECO:0007669"/>
    <property type="project" value="UniProtKB-KW"/>
</dbReference>
<dbReference type="PANTHER" id="PTHR12110">
    <property type="entry name" value="HYDROXYPYRUVATE ISOMERASE"/>
    <property type="match status" value="1"/>
</dbReference>
<name>A0A926HPN2_9FIRM</name>
<dbReference type="InterPro" id="IPR036237">
    <property type="entry name" value="Xyl_isomerase-like_sf"/>
</dbReference>